<evidence type="ECO:0000313" key="1">
    <source>
        <dbReference type="EMBL" id="WLJ26362.1"/>
    </source>
</evidence>
<dbReference type="InterPro" id="IPR007731">
    <property type="entry name" value="DUF669"/>
</dbReference>
<sequence>MAISFNYEDLEYITPGVYEAVIQNTSEEFTQGNGTRYMAVSMVIRNDIQQKCQDKKIEYRIWTTSKPETKTIEGYVEYSLALMSKACRLPETINVNSVNELSKLWIGKPVRITVGQREYNGKTYIEISKVEESGIIQVNHKYKSANNNNNTFIPNNNNDNIPF</sequence>
<dbReference type="Pfam" id="PF05037">
    <property type="entry name" value="DUF669"/>
    <property type="match status" value="1"/>
</dbReference>
<protein>
    <recommendedName>
        <fullName evidence="2">DUF669 domain-containing protein</fullName>
    </recommendedName>
</protein>
<dbReference type="EMBL" id="OQ890326">
    <property type="protein sequence ID" value="WLJ26362.1"/>
    <property type="molecule type" value="Genomic_DNA"/>
</dbReference>
<reference evidence="1" key="1">
    <citation type="submission" date="2023-04" db="EMBL/GenBank/DDBJ databases">
        <title>The human skin virome in hidradenitis suppurativa patients.</title>
        <authorList>
            <person name="Jansen D."/>
        </authorList>
    </citation>
    <scope>NUCLEOTIDE SEQUENCE</scope>
    <source>
        <strain evidence="1">VC4_HSPhageC</strain>
    </source>
</reference>
<evidence type="ECO:0008006" key="2">
    <source>
        <dbReference type="Google" id="ProtNLM"/>
    </source>
</evidence>
<organism evidence="1">
    <name type="scientific">Firmicutes phage HS18</name>
    <dbReference type="NCBI Taxonomy" id="3056396"/>
    <lineage>
        <taxon>Viruses</taxon>
    </lineage>
</organism>
<name>A0AA50ADK0_9VIRU</name>
<proteinExistence type="predicted"/>
<accession>A0AA50ADK0</accession>